<comment type="similarity">
    <text evidence="2 11 12">Belongs to the class-I aminoacyl-tRNA synthetase family.</text>
</comment>
<evidence type="ECO:0000256" key="9">
    <source>
        <dbReference type="ARBA" id="ARBA00023146"/>
    </source>
</evidence>
<dbReference type="HAMAP" id="MF_00123">
    <property type="entry name" value="Arg_tRNA_synth"/>
    <property type="match status" value="1"/>
</dbReference>
<dbReference type="InterPro" id="IPR005148">
    <property type="entry name" value="Arg-tRNA-synth_N"/>
</dbReference>
<dbReference type="RefSeq" id="WP_011819539.1">
    <property type="nucleotide sequence ID" value="NC_008817.1"/>
</dbReference>
<dbReference type="GO" id="GO:0006420">
    <property type="term" value="P:arginyl-tRNA aminoacylation"/>
    <property type="evidence" value="ECO:0007669"/>
    <property type="project" value="UniProtKB-UniRule"/>
</dbReference>
<keyword evidence="4 11" id="KW-0963">Cytoplasm</keyword>
<evidence type="ECO:0000256" key="5">
    <source>
        <dbReference type="ARBA" id="ARBA00022598"/>
    </source>
</evidence>
<evidence type="ECO:0000259" key="14">
    <source>
        <dbReference type="SMART" id="SM01016"/>
    </source>
</evidence>
<dbReference type="EC" id="6.1.1.19" evidence="11"/>
<evidence type="ECO:0000256" key="7">
    <source>
        <dbReference type="ARBA" id="ARBA00022840"/>
    </source>
</evidence>
<dbReference type="SMART" id="SM00836">
    <property type="entry name" value="DALR_1"/>
    <property type="match status" value="1"/>
</dbReference>
<dbReference type="GO" id="GO:0004814">
    <property type="term" value="F:arginine-tRNA ligase activity"/>
    <property type="evidence" value="ECO:0007669"/>
    <property type="project" value="UniProtKB-UniRule"/>
</dbReference>
<dbReference type="FunFam" id="3.40.50.620:FF:000030">
    <property type="entry name" value="Arginine--tRNA ligase"/>
    <property type="match status" value="1"/>
</dbReference>
<evidence type="ECO:0000256" key="11">
    <source>
        <dbReference type="HAMAP-Rule" id="MF_00123"/>
    </source>
</evidence>
<evidence type="ECO:0000313" key="15">
    <source>
        <dbReference type="EMBL" id="ABM71425.1"/>
    </source>
</evidence>
<evidence type="ECO:0000256" key="6">
    <source>
        <dbReference type="ARBA" id="ARBA00022741"/>
    </source>
</evidence>
<evidence type="ECO:0000256" key="10">
    <source>
        <dbReference type="ARBA" id="ARBA00049339"/>
    </source>
</evidence>
<dbReference type="eggNOG" id="COG0018">
    <property type="taxonomic scope" value="Bacteria"/>
</dbReference>
<dbReference type="Gene3D" id="1.10.730.10">
    <property type="entry name" value="Isoleucyl-tRNA Synthetase, Domain 1"/>
    <property type="match status" value="1"/>
</dbReference>
<evidence type="ECO:0000256" key="3">
    <source>
        <dbReference type="ARBA" id="ARBA00011245"/>
    </source>
</evidence>
<dbReference type="CDD" id="cd07956">
    <property type="entry name" value="Anticodon_Ia_Arg"/>
    <property type="match status" value="1"/>
</dbReference>
<dbReference type="STRING" id="167542.P9515_02161"/>
<dbReference type="InterPro" id="IPR036695">
    <property type="entry name" value="Arg-tRNA-synth_N_sf"/>
</dbReference>
<name>A2BUG4_PROM5</name>
<dbReference type="SUPFAM" id="SSF52374">
    <property type="entry name" value="Nucleotidylyl transferase"/>
    <property type="match status" value="1"/>
</dbReference>
<dbReference type="PROSITE" id="PS00178">
    <property type="entry name" value="AA_TRNA_LIGASE_I"/>
    <property type="match status" value="1"/>
</dbReference>
<evidence type="ECO:0000256" key="12">
    <source>
        <dbReference type="RuleBase" id="RU363038"/>
    </source>
</evidence>
<evidence type="ECO:0000256" key="4">
    <source>
        <dbReference type="ARBA" id="ARBA00022490"/>
    </source>
</evidence>
<dbReference type="GeneID" id="60201475"/>
<keyword evidence="8 11" id="KW-0648">Protein biosynthesis</keyword>
<dbReference type="Proteomes" id="UP000001589">
    <property type="component" value="Chromosome"/>
</dbReference>
<dbReference type="SMART" id="SM01016">
    <property type="entry name" value="Arg_tRNA_synt_N"/>
    <property type="match status" value="1"/>
</dbReference>
<dbReference type="InterPro" id="IPR035684">
    <property type="entry name" value="ArgRS_core"/>
</dbReference>
<dbReference type="EMBL" id="CP000552">
    <property type="protein sequence ID" value="ABM71425.1"/>
    <property type="molecule type" value="Genomic_DNA"/>
</dbReference>
<keyword evidence="6 11" id="KW-0547">Nucleotide-binding</keyword>
<feature type="domain" description="DALR anticodon binding" evidence="13">
    <location>
        <begin position="486"/>
        <end position="602"/>
    </location>
</feature>
<dbReference type="GO" id="GO:0005524">
    <property type="term" value="F:ATP binding"/>
    <property type="evidence" value="ECO:0007669"/>
    <property type="project" value="UniProtKB-UniRule"/>
</dbReference>
<evidence type="ECO:0000256" key="1">
    <source>
        <dbReference type="ARBA" id="ARBA00004496"/>
    </source>
</evidence>
<protein>
    <recommendedName>
        <fullName evidence="11">Arginine--tRNA ligase</fullName>
        <ecNumber evidence="11">6.1.1.19</ecNumber>
    </recommendedName>
    <alternativeName>
        <fullName evidence="11">Arginyl-tRNA synthetase</fullName>
        <shortName evidence="11">ArgRS</shortName>
    </alternativeName>
</protein>
<evidence type="ECO:0000256" key="8">
    <source>
        <dbReference type="ARBA" id="ARBA00022917"/>
    </source>
</evidence>
<dbReference type="InterPro" id="IPR008909">
    <property type="entry name" value="DALR_anticod-bd"/>
</dbReference>
<dbReference type="PRINTS" id="PR01038">
    <property type="entry name" value="TRNASYNTHARG"/>
</dbReference>
<accession>A2BUG4</accession>
<dbReference type="FunFam" id="1.10.730.10:FF:000006">
    <property type="entry name" value="Arginyl-tRNA synthetase 2, mitochondrial"/>
    <property type="match status" value="1"/>
</dbReference>
<dbReference type="InterPro" id="IPR009080">
    <property type="entry name" value="tRNAsynth_Ia_anticodon-bd"/>
</dbReference>
<dbReference type="InterPro" id="IPR014729">
    <property type="entry name" value="Rossmann-like_a/b/a_fold"/>
</dbReference>
<dbReference type="GO" id="GO:0005737">
    <property type="term" value="C:cytoplasm"/>
    <property type="evidence" value="ECO:0007669"/>
    <property type="project" value="UniProtKB-SubCell"/>
</dbReference>
<dbReference type="InterPro" id="IPR001278">
    <property type="entry name" value="Arg-tRNA-ligase"/>
</dbReference>
<dbReference type="SUPFAM" id="SSF47323">
    <property type="entry name" value="Anticodon-binding domain of a subclass of class I aminoacyl-tRNA synthetases"/>
    <property type="match status" value="1"/>
</dbReference>
<comment type="catalytic activity">
    <reaction evidence="10 11">
        <text>tRNA(Arg) + L-arginine + ATP = L-arginyl-tRNA(Arg) + AMP + diphosphate</text>
        <dbReference type="Rhea" id="RHEA:20301"/>
        <dbReference type="Rhea" id="RHEA-COMP:9658"/>
        <dbReference type="Rhea" id="RHEA-COMP:9673"/>
        <dbReference type="ChEBI" id="CHEBI:30616"/>
        <dbReference type="ChEBI" id="CHEBI:32682"/>
        <dbReference type="ChEBI" id="CHEBI:33019"/>
        <dbReference type="ChEBI" id="CHEBI:78442"/>
        <dbReference type="ChEBI" id="CHEBI:78513"/>
        <dbReference type="ChEBI" id="CHEBI:456215"/>
        <dbReference type="EC" id="6.1.1.19"/>
    </reaction>
</comment>
<proteinExistence type="inferred from homology"/>
<comment type="subcellular location">
    <subcellularLocation>
        <location evidence="1 11">Cytoplasm</location>
    </subcellularLocation>
</comment>
<dbReference type="AlphaFoldDB" id="A2BUG4"/>
<dbReference type="Pfam" id="PF00750">
    <property type="entry name" value="tRNA-synt_1d"/>
    <property type="match status" value="1"/>
</dbReference>
<dbReference type="SUPFAM" id="SSF55190">
    <property type="entry name" value="Arginyl-tRNA synthetase (ArgRS), N-terminal 'additional' domain"/>
    <property type="match status" value="1"/>
</dbReference>
<dbReference type="NCBIfam" id="TIGR00456">
    <property type="entry name" value="argS"/>
    <property type="match status" value="1"/>
</dbReference>
<evidence type="ECO:0000256" key="2">
    <source>
        <dbReference type="ARBA" id="ARBA00005594"/>
    </source>
</evidence>
<evidence type="ECO:0000259" key="13">
    <source>
        <dbReference type="SMART" id="SM00836"/>
    </source>
</evidence>
<dbReference type="KEGG" id="pmc:P9515_02161"/>
<dbReference type="PANTHER" id="PTHR11956:SF5">
    <property type="entry name" value="ARGININE--TRNA LIGASE, CYTOPLASMIC"/>
    <property type="match status" value="1"/>
</dbReference>
<organism evidence="15 16">
    <name type="scientific">Prochlorococcus marinus (strain MIT 9515)</name>
    <dbReference type="NCBI Taxonomy" id="167542"/>
    <lineage>
        <taxon>Bacteria</taxon>
        <taxon>Bacillati</taxon>
        <taxon>Cyanobacteriota</taxon>
        <taxon>Cyanophyceae</taxon>
        <taxon>Synechococcales</taxon>
        <taxon>Prochlorococcaceae</taxon>
        <taxon>Prochlorococcus</taxon>
    </lineage>
</organism>
<dbReference type="Pfam" id="PF05746">
    <property type="entry name" value="DALR_1"/>
    <property type="match status" value="1"/>
</dbReference>
<sequence length="602" mass="69559">MQVIYQELTKRFEETLLESLIKNEKKEEFENIRKNLINQASKEEFGDYQCNICLVLSKIYKRNPREIAIEFVQKLKENKEISNLCEALEIAGPGFINIKLKNNLLIAKIKSNIKCPRAGVPLSNNNSHSQKKVIVDFSSPNIAKEMHVGHLRSTIIGDSIAKIFELRGYTVLRLNHVGDWGTQFGMLITQLKDLYSSDLREIDKITISDLVEFYKASKKRFDNETEFKKRSREEVVKLQSGDKKSIKAWKLLCNQSRKEFDEIYKILNIKIKERGESFYNPFLKSIIEDLTFKKILVEDQGAKCVFLHGMTNKEGNPLPLIIKKKDGGFNYATTDLAALRYRFRKEPHGDNATRIIYVTDHGQSNHFAGVFQVAKRANWIPEDCEVNHVPFGLVQGIDGKKLKTREGDIIKLKDLLSESIKRAKEDLLKRLEKESRFETEEFILNTSKVIGIGAVKYADLSQNRITNYQFSFEKMLSLNGNTAPYLLYTLVRISGINRKNNMNEDAVNSESIAYSHDLEWKLIRKLLKFDEVIVSIEKDLMPNRLCNYLFELCQSFNRFYDQVSILKVEMNTKISRLTLCALTEKTLKLSLELLGIDSLERM</sequence>
<dbReference type="OrthoDB" id="9805987at2"/>
<dbReference type="CDD" id="cd00671">
    <property type="entry name" value="ArgRS_core"/>
    <property type="match status" value="1"/>
</dbReference>
<keyword evidence="7 11" id="KW-0067">ATP-binding</keyword>
<dbReference type="PANTHER" id="PTHR11956">
    <property type="entry name" value="ARGINYL-TRNA SYNTHETASE"/>
    <property type="match status" value="1"/>
</dbReference>
<feature type="domain" description="Arginyl tRNA synthetase N-terminal" evidence="14">
    <location>
        <begin position="10"/>
        <end position="100"/>
    </location>
</feature>
<reference evidence="15 16" key="1">
    <citation type="journal article" date="2007" name="PLoS Genet.">
        <title>Patterns and implications of gene gain and loss in the evolution of Prochlorococcus.</title>
        <authorList>
            <person name="Kettler G.C."/>
            <person name="Martiny A.C."/>
            <person name="Huang K."/>
            <person name="Zucker J."/>
            <person name="Coleman M.L."/>
            <person name="Rodrigue S."/>
            <person name="Chen F."/>
            <person name="Lapidus A."/>
            <person name="Ferriera S."/>
            <person name="Johnson J."/>
            <person name="Steglich C."/>
            <person name="Church G.M."/>
            <person name="Richardson P."/>
            <person name="Chisholm S.W."/>
        </authorList>
    </citation>
    <scope>NUCLEOTIDE SEQUENCE [LARGE SCALE GENOMIC DNA]</scope>
    <source>
        <strain evidence="15 16">MIT 9515</strain>
    </source>
</reference>
<dbReference type="HOGENOM" id="CLU_006406_5_1_3"/>
<dbReference type="InterPro" id="IPR001412">
    <property type="entry name" value="aa-tRNA-synth_I_CS"/>
</dbReference>
<keyword evidence="5 11" id="KW-0436">Ligase</keyword>
<gene>
    <name evidence="11 15" type="primary">argS</name>
    <name evidence="15" type="ordered locus">P9515_02161</name>
</gene>
<dbReference type="Gene3D" id="3.30.1360.70">
    <property type="entry name" value="Arginyl tRNA synthetase N-terminal domain"/>
    <property type="match status" value="1"/>
</dbReference>
<evidence type="ECO:0000313" key="16">
    <source>
        <dbReference type="Proteomes" id="UP000001589"/>
    </source>
</evidence>
<keyword evidence="9 11" id="KW-0030">Aminoacyl-tRNA synthetase</keyword>
<feature type="short sequence motif" description="'HIGH' region" evidence="11">
    <location>
        <begin position="140"/>
        <end position="150"/>
    </location>
</feature>
<dbReference type="Gene3D" id="3.40.50.620">
    <property type="entry name" value="HUPs"/>
    <property type="match status" value="1"/>
</dbReference>
<comment type="subunit">
    <text evidence="3 11">Monomer.</text>
</comment>
<dbReference type="Pfam" id="PF03485">
    <property type="entry name" value="Arg_tRNA_synt_N"/>
    <property type="match status" value="1"/>
</dbReference>